<protein>
    <submittedName>
        <fullName evidence="2">Unnamed protein product</fullName>
    </submittedName>
</protein>
<organism evidence="2 3">
    <name type="scientific">Phytophthora fragariaefolia</name>
    <dbReference type="NCBI Taxonomy" id="1490495"/>
    <lineage>
        <taxon>Eukaryota</taxon>
        <taxon>Sar</taxon>
        <taxon>Stramenopiles</taxon>
        <taxon>Oomycota</taxon>
        <taxon>Peronosporomycetes</taxon>
        <taxon>Peronosporales</taxon>
        <taxon>Peronosporaceae</taxon>
        <taxon>Phytophthora</taxon>
    </lineage>
</organism>
<evidence type="ECO:0000313" key="3">
    <source>
        <dbReference type="Proteomes" id="UP001165121"/>
    </source>
</evidence>
<evidence type="ECO:0000259" key="1">
    <source>
        <dbReference type="Pfam" id="PF03184"/>
    </source>
</evidence>
<dbReference type="Proteomes" id="UP001165121">
    <property type="component" value="Unassembled WGS sequence"/>
</dbReference>
<dbReference type="AlphaFoldDB" id="A0A9W7D872"/>
<dbReference type="EMBL" id="BSXT01007597">
    <property type="protein sequence ID" value="GMF64005.1"/>
    <property type="molecule type" value="Genomic_DNA"/>
</dbReference>
<reference evidence="2" key="1">
    <citation type="submission" date="2023-04" db="EMBL/GenBank/DDBJ databases">
        <title>Phytophthora fragariaefolia NBRC 109709.</title>
        <authorList>
            <person name="Ichikawa N."/>
            <person name="Sato H."/>
            <person name="Tonouchi N."/>
        </authorList>
    </citation>
    <scope>NUCLEOTIDE SEQUENCE</scope>
    <source>
        <strain evidence="2">NBRC 109709</strain>
    </source>
</reference>
<feature type="domain" description="DDE-1" evidence="1">
    <location>
        <begin position="5"/>
        <end position="110"/>
    </location>
</feature>
<gene>
    <name evidence="2" type="ORF">Pfra01_002795200</name>
</gene>
<dbReference type="GO" id="GO:0003676">
    <property type="term" value="F:nucleic acid binding"/>
    <property type="evidence" value="ECO:0007669"/>
    <property type="project" value="InterPro"/>
</dbReference>
<proteinExistence type="predicted"/>
<evidence type="ECO:0000313" key="2">
    <source>
        <dbReference type="EMBL" id="GMF64005.1"/>
    </source>
</evidence>
<accession>A0A9W7D872</accession>
<sequence length="155" mass="17145">MTVVQTIRDDKSEFEDYPSEHFYAAQENAWMDKNVWKIYVEKLLKFEIDALTVLLLDNFDCNASEKRQALVAEQANATVVPLPPNGTAVCQPLDVGVMGPLKAKLRNSTKSTGGTAKDDRLRAISAAISALNSVTPQAVIRSFEKAISRYPELTI</sequence>
<keyword evidence="3" id="KW-1185">Reference proteome</keyword>
<comment type="caution">
    <text evidence="2">The sequence shown here is derived from an EMBL/GenBank/DDBJ whole genome shotgun (WGS) entry which is preliminary data.</text>
</comment>
<dbReference type="Pfam" id="PF03184">
    <property type="entry name" value="DDE_1"/>
    <property type="match status" value="1"/>
</dbReference>
<dbReference type="InterPro" id="IPR004875">
    <property type="entry name" value="DDE_SF_endonuclease_dom"/>
</dbReference>
<dbReference type="OrthoDB" id="97987at2759"/>
<name>A0A9W7D872_9STRA</name>